<evidence type="ECO:0000313" key="1">
    <source>
        <dbReference type="EMBL" id="CAG8545539.1"/>
    </source>
</evidence>
<proteinExistence type="predicted"/>
<dbReference type="Proteomes" id="UP000789920">
    <property type="component" value="Unassembled WGS sequence"/>
</dbReference>
<organism evidence="1 2">
    <name type="scientific">Racocetra persica</name>
    <dbReference type="NCBI Taxonomy" id="160502"/>
    <lineage>
        <taxon>Eukaryota</taxon>
        <taxon>Fungi</taxon>
        <taxon>Fungi incertae sedis</taxon>
        <taxon>Mucoromycota</taxon>
        <taxon>Glomeromycotina</taxon>
        <taxon>Glomeromycetes</taxon>
        <taxon>Diversisporales</taxon>
        <taxon>Gigasporaceae</taxon>
        <taxon>Racocetra</taxon>
    </lineage>
</organism>
<comment type="caution">
    <text evidence="1">The sequence shown here is derived from an EMBL/GenBank/DDBJ whole genome shotgun (WGS) entry which is preliminary data.</text>
</comment>
<reference evidence="1" key="1">
    <citation type="submission" date="2021-06" db="EMBL/GenBank/DDBJ databases">
        <authorList>
            <person name="Kallberg Y."/>
            <person name="Tangrot J."/>
            <person name="Rosling A."/>
        </authorList>
    </citation>
    <scope>NUCLEOTIDE SEQUENCE</scope>
    <source>
        <strain evidence="1">MA461A</strain>
    </source>
</reference>
<gene>
    <name evidence="1" type="ORF">RPERSI_LOCUS3735</name>
</gene>
<sequence length="74" mass="8635">MSTKYKSYTVKQKLEIISKAKETSNKAAIVQLQQDSLAVILSTIKLKMKRLFRTRFQQDYSNVLETFEALNSWC</sequence>
<accession>A0ACA9LRZ3</accession>
<keyword evidence="2" id="KW-1185">Reference proteome</keyword>
<name>A0ACA9LRZ3_9GLOM</name>
<dbReference type="EMBL" id="CAJVQC010004810">
    <property type="protein sequence ID" value="CAG8545539.1"/>
    <property type="molecule type" value="Genomic_DNA"/>
</dbReference>
<evidence type="ECO:0000313" key="2">
    <source>
        <dbReference type="Proteomes" id="UP000789920"/>
    </source>
</evidence>
<protein>
    <submittedName>
        <fullName evidence="1">36806_t:CDS:1</fullName>
    </submittedName>
</protein>